<gene>
    <name evidence="2" type="ORF">QO231_06980</name>
</gene>
<feature type="transmembrane region" description="Helical" evidence="1">
    <location>
        <begin position="12"/>
        <end position="31"/>
    </location>
</feature>
<comment type="caution">
    <text evidence="2">The sequence shown here is derived from an EMBL/GenBank/DDBJ whole genome shotgun (WGS) entry which is preliminary data.</text>
</comment>
<dbReference type="InterPro" id="IPR001646">
    <property type="entry name" value="5peptide_repeat"/>
</dbReference>
<dbReference type="RefSeq" id="WP_316774623.1">
    <property type="nucleotide sequence ID" value="NZ_JASMWN010000004.1"/>
</dbReference>
<reference evidence="3" key="1">
    <citation type="submission" date="2023-05" db="EMBL/GenBank/DDBJ databases">
        <title>Sedimentitalea sp. nov. JM2-8.</title>
        <authorList>
            <person name="Huang J."/>
        </authorList>
    </citation>
    <scope>NUCLEOTIDE SEQUENCE [LARGE SCALE GENOMIC DNA]</scope>
    <source>
        <strain evidence="3">KHS03</strain>
    </source>
</reference>
<feature type="transmembrane region" description="Helical" evidence="1">
    <location>
        <begin position="99"/>
        <end position="118"/>
    </location>
</feature>
<dbReference type="PANTHER" id="PTHR14136:SF17">
    <property type="entry name" value="BTB_POZ DOMAIN-CONTAINING PROTEIN KCTD9"/>
    <property type="match status" value="1"/>
</dbReference>
<keyword evidence="1" id="KW-1133">Transmembrane helix</keyword>
<accession>A0ABU3VC37</accession>
<protein>
    <submittedName>
        <fullName evidence="2">Pentapeptide repeat-containing protein</fullName>
    </submittedName>
</protein>
<dbReference type="InterPro" id="IPR051082">
    <property type="entry name" value="Pentapeptide-BTB/POZ_domain"/>
</dbReference>
<evidence type="ECO:0000313" key="3">
    <source>
        <dbReference type="Proteomes" id="UP001255416"/>
    </source>
</evidence>
<keyword evidence="1" id="KW-0812">Transmembrane</keyword>
<evidence type="ECO:0000256" key="1">
    <source>
        <dbReference type="SAM" id="Phobius"/>
    </source>
</evidence>
<proteinExistence type="predicted"/>
<feature type="transmembrane region" description="Helical" evidence="1">
    <location>
        <begin position="51"/>
        <end position="79"/>
    </location>
</feature>
<keyword evidence="3" id="KW-1185">Reference proteome</keyword>
<dbReference type="PANTHER" id="PTHR14136">
    <property type="entry name" value="BTB_POZ DOMAIN-CONTAINING PROTEIN KCTD9"/>
    <property type="match status" value="1"/>
</dbReference>
<sequence length="620" mass="69282">MQTYLALATHPMLWVFLGLLAGFYLILWATALDARRLAPRTLWLRRNYPAVILTGVAILAIVALTFYLIEIGISVRVLVDRLRETALDPGSQVGDLQSLASAVAILVGVLAAAATILYSSIRVWINERTATATEEGLITDRINKAVQGLGAEKTENRLGRTVRYTVGGVDGSYFEWIDEPRQPPSDPDVVGGKVRLTNEPWSSFPNTRPNLEVRIGSVYALERIAQDSPRDHTQIMEILCAYVRHNAPFDPETSIPEDWEDAYDEAVDADWDDGNILIPNEDVIRDWFLGHDRPREDIQVAMTVIGRRSPLQLALEGHWDSDGNWHGYRLDLRRTCLTRIDLEGADLANARFTGCQMHGGILHNAQLTRANFHRVEMLGADLRNAQMQGVNLRAAQLQGANLTSAHMNFADISKVHMQGAILREAKLRDTDLGEAQMQGADLWEAQMQGADLNWAQMQGADLREAQMQGADLNWAQMQGADLWRAQMQGADLREAQMQGADLREAQMQGADLREAQMQGADLREAQMQGANLWRAQMDGTTNLSAATLRGAALRLVDCSDIIITQDQIDSIFGDQTVILHKGLIRPDWPEIDEFDWAGFESQWRAWQAEIGFDPDDPKTW</sequence>
<keyword evidence="1" id="KW-0472">Membrane</keyword>
<dbReference type="Proteomes" id="UP001255416">
    <property type="component" value="Unassembled WGS sequence"/>
</dbReference>
<evidence type="ECO:0000313" key="2">
    <source>
        <dbReference type="EMBL" id="MDU9003595.1"/>
    </source>
</evidence>
<name>A0ABU3VC37_9RHOB</name>
<dbReference type="EMBL" id="JASMWN010000004">
    <property type="protein sequence ID" value="MDU9003595.1"/>
    <property type="molecule type" value="Genomic_DNA"/>
</dbReference>
<organism evidence="2 3">
    <name type="scientific">Sedimentitalea todarodis</name>
    <dbReference type="NCBI Taxonomy" id="1631240"/>
    <lineage>
        <taxon>Bacteria</taxon>
        <taxon>Pseudomonadati</taxon>
        <taxon>Pseudomonadota</taxon>
        <taxon>Alphaproteobacteria</taxon>
        <taxon>Rhodobacterales</taxon>
        <taxon>Paracoccaceae</taxon>
        <taxon>Sedimentitalea</taxon>
    </lineage>
</organism>
<dbReference type="SUPFAM" id="SSF141571">
    <property type="entry name" value="Pentapeptide repeat-like"/>
    <property type="match status" value="2"/>
</dbReference>
<dbReference type="Pfam" id="PF00805">
    <property type="entry name" value="Pentapeptide"/>
    <property type="match status" value="5"/>
</dbReference>
<dbReference type="Gene3D" id="2.160.20.80">
    <property type="entry name" value="E3 ubiquitin-protein ligase SopA"/>
    <property type="match status" value="2"/>
</dbReference>